<dbReference type="FunFam" id="3.20.20.140:FF:000005">
    <property type="entry name" value="TatD family hydrolase"/>
    <property type="match status" value="1"/>
</dbReference>
<dbReference type="CDD" id="cd01310">
    <property type="entry name" value="TatD_DNAse"/>
    <property type="match status" value="1"/>
</dbReference>
<gene>
    <name evidence="5" type="ORF">A7985_22970</name>
</gene>
<dbReference type="PROSITE" id="PS01091">
    <property type="entry name" value="TATD_3"/>
    <property type="match status" value="1"/>
</dbReference>
<dbReference type="PANTHER" id="PTHR46124:SF2">
    <property type="entry name" value="D-AMINOACYL-TRNA DEACYLASE"/>
    <property type="match status" value="1"/>
</dbReference>
<dbReference type="GO" id="GO:0005829">
    <property type="term" value="C:cytosol"/>
    <property type="evidence" value="ECO:0007669"/>
    <property type="project" value="TreeGrafter"/>
</dbReference>
<dbReference type="AlphaFoldDB" id="A0A1C0TK09"/>
<sequence length="261" mass="29127">MIDAGVNLTSSQFDKDREQMLDRAREAGISNMLLIGCDLESSIASLSLAQTHGFCSTVGVHPHDAKDAPRDLIKQLHEIAKSSEVVAIGECGLDFNRDFSPRPVQERICSEQLGLAQQLSMPVYLHERDAHTRLQALLSEVQVNGVLHCFTGDKQALKYYLDYGLMIGVTGWVCDERRGQQLRELIQYIPDDRLLIETDAPYLLPRTLKPKPKSRRNEPAYLQAVAEQIALLKGIEPSAVARHSTENFMALFNVSEQGSKP</sequence>
<dbReference type="Gene3D" id="3.20.20.140">
    <property type="entry name" value="Metal-dependent hydrolases"/>
    <property type="match status" value="1"/>
</dbReference>
<dbReference type="RefSeq" id="WP_065792755.1">
    <property type="nucleotide sequence ID" value="NZ_MAUJ01000013.1"/>
</dbReference>
<dbReference type="SUPFAM" id="SSF51556">
    <property type="entry name" value="Metallo-dependent hydrolases"/>
    <property type="match status" value="1"/>
</dbReference>
<reference evidence="6" key="1">
    <citation type="submission" date="2016-07" db="EMBL/GenBank/DDBJ databases">
        <authorList>
            <person name="Florea S."/>
            <person name="Webb J.S."/>
            <person name="Jaromczyk J."/>
            <person name="Schardl C.L."/>
        </authorList>
    </citation>
    <scope>NUCLEOTIDE SEQUENCE [LARGE SCALE GENOMIC DNA]</scope>
    <source>
        <strain evidence="6">IPB1</strain>
    </source>
</reference>
<feature type="binding site" evidence="4">
    <location>
        <position position="148"/>
    </location>
    <ligand>
        <name>a divalent metal cation</name>
        <dbReference type="ChEBI" id="CHEBI:60240"/>
        <label>2</label>
    </ligand>
</feature>
<dbReference type="PIRSF" id="PIRSF005902">
    <property type="entry name" value="DNase_TatD"/>
    <property type="match status" value="1"/>
</dbReference>
<evidence type="ECO:0000256" key="2">
    <source>
        <dbReference type="ARBA" id="ARBA00022723"/>
    </source>
</evidence>
<dbReference type="InterPro" id="IPR032466">
    <property type="entry name" value="Metal_Hydrolase"/>
</dbReference>
<evidence type="ECO:0000256" key="1">
    <source>
        <dbReference type="ARBA" id="ARBA00009275"/>
    </source>
</evidence>
<dbReference type="Proteomes" id="UP000093366">
    <property type="component" value="Unassembled WGS sequence"/>
</dbReference>
<dbReference type="Pfam" id="PF01026">
    <property type="entry name" value="TatD_DNase"/>
    <property type="match status" value="1"/>
</dbReference>
<dbReference type="GO" id="GO:0046872">
    <property type="term" value="F:metal ion binding"/>
    <property type="evidence" value="ECO:0007669"/>
    <property type="project" value="UniProtKB-KW"/>
</dbReference>
<dbReference type="PANTHER" id="PTHR46124">
    <property type="entry name" value="D-AMINOACYL-TRNA DEACYLASE"/>
    <property type="match status" value="1"/>
</dbReference>
<evidence type="ECO:0000313" key="6">
    <source>
        <dbReference type="Proteomes" id="UP000093366"/>
    </source>
</evidence>
<comment type="caution">
    <text evidence="5">The sequence shown here is derived from an EMBL/GenBank/DDBJ whole genome shotgun (WGS) entry which is preliminary data.</text>
</comment>
<proteinExistence type="inferred from homology"/>
<feature type="binding site" evidence="4">
    <location>
        <position position="126"/>
    </location>
    <ligand>
        <name>a divalent metal cation</name>
        <dbReference type="ChEBI" id="CHEBI:60240"/>
        <label>2</label>
    </ligand>
</feature>
<dbReference type="InterPro" id="IPR018228">
    <property type="entry name" value="DNase_TatD-rel_CS"/>
</dbReference>
<dbReference type="InterPro" id="IPR001130">
    <property type="entry name" value="TatD-like"/>
</dbReference>
<keyword evidence="2 4" id="KW-0479">Metal-binding</keyword>
<keyword evidence="3 5" id="KW-0378">Hydrolase</keyword>
<evidence type="ECO:0000256" key="4">
    <source>
        <dbReference type="PIRSR" id="PIRSR005902-1"/>
    </source>
</evidence>
<dbReference type="OrthoDB" id="9810005at2"/>
<name>A0A1C0TK09_9GAMM</name>
<dbReference type="GO" id="GO:0016788">
    <property type="term" value="F:hydrolase activity, acting on ester bonds"/>
    <property type="evidence" value="ECO:0007669"/>
    <property type="project" value="InterPro"/>
</dbReference>
<organism evidence="5 6">
    <name type="scientific">Pseudoalteromonas luteoviolacea</name>
    <dbReference type="NCBI Taxonomy" id="43657"/>
    <lineage>
        <taxon>Bacteria</taxon>
        <taxon>Pseudomonadati</taxon>
        <taxon>Pseudomonadota</taxon>
        <taxon>Gammaproteobacteria</taxon>
        <taxon>Alteromonadales</taxon>
        <taxon>Pseudoalteromonadaceae</taxon>
        <taxon>Pseudoalteromonas</taxon>
    </lineage>
</organism>
<feature type="binding site" evidence="4">
    <location>
        <position position="90"/>
    </location>
    <ligand>
        <name>a divalent metal cation</name>
        <dbReference type="ChEBI" id="CHEBI:60240"/>
        <label>1</label>
    </ligand>
</feature>
<accession>A0A1C0TK09</accession>
<dbReference type="EMBL" id="MAUJ01000013">
    <property type="protein sequence ID" value="OCQ18751.1"/>
    <property type="molecule type" value="Genomic_DNA"/>
</dbReference>
<comment type="similarity">
    <text evidence="1">Belongs to the metallo-dependent hydrolases superfamily. TatD-type hydrolase family.</text>
</comment>
<evidence type="ECO:0000256" key="3">
    <source>
        <dbReference type="ARBA" id="ARBA00022801"/>
    </source>
</evidence>
<feature type="binding site" evidence="4">
    <location>
        <position position="199"/>
    </location>
    <ligand>
        <name>a divalent metal cation</name>
        <dbReference type="ChEBI" id="CHEBI:60240"/>
        <label>1</label>
    </ligand>
</feature>
<protein>
    <submittedName>
        <fullName evidence="5">Hydrolase TatD</fullName>
    </submittedName>
</protein>
<evidence type="ECO:0000313" key="5">
    <source>
        <dbReference type="EMBL" id="OCQ18751.1"/>
    </source>
</evidence>